<dbReference type="EMBL" id="BJCK01000014">
    <property type="protein sequence ID" value="GCL58140.1"/>
    <property type="molecule type" value="Genomic_DNA"/>
</dbReference>
<evidence type="ECO:0000256" key="1">
    <source>
        <dbReference type="ARBA" id="ARBA00001966"/>
    </source>
</evidence>
<evidence type="ECO:0000256" key="7">
    <source>
        <dbReference type="ARBA" id="ARBA00023014"/>
    </source>
</evidence>
<feature type="domain" description="4Fe-4S ferredoxin-type" evidence="9">
    <location>
        <begin position="55"/>
        <end position="85"/>
    </location>
</feature>
<keyword evidence="3 8" id="KW-0004">4Fe-4S</keyword>
<dbReference type="Pfam" id="PF12838">
    <property type="entry name" value="Fer4_7"/>
    <property type="match status" value="1"/>
</dbReference>
<comment type="function">
    <text evidence="8">Ferredoxins are iron-sulfur proteins that transfer electrons in a wide variety of metabolic reactions.</text>
</comment>
<dbReference type="SUPFAM" id="SSF54862">
    <property type="entry name" value="4Fe-4S ferredoxins"/>
    <property type="match status" value="1"/>
</dbReference>
<evidence type="ECO:0000256" key="5">
    <source>
        <dbReference type="ARBA" id="ARBA00022982"/>
    </source>
</evidence>
<dbReference type="PROSITE" id="PS00198">
    <property type="entry name" value="4FE4S_FER_1"/>
    <property type="match status" value="1"/>
</dbReference>
<dbReference type="PROSITE" id="PS51379">
    <property type="entry name" value="4FE4S_FER_2"/>
    <property type="match status" value="2"/>
</dbReference>
<dbReference type="InterPro" id="IPR017896">
    <property type="entry name" value="4Fe4S_Fe-S-bd"/>
</dbReference>
<comment type="caution">
    <text evidence="10">The sequence shown here is derived from an EMBL/GenBank/DDBJ whole genome shotgun (WGS) entry which is preliminary data.</text>
</comment>
<sequence>MAVPKSGKVMLRIRGENTVPHSIVTGTCEGVADCVSACPVACIHPGPGKNVKGTDWYWIDFATCIDCGICLQVCPVEGAIVPEERPDLQKTP</sequence>
<evidence type="ECO:0000256" key="6">
    <source>
        <dbReference type="ARBA" id="ARBA00023004"/>
    </source>
</evidence>
<dbReference type="InterPro" id="IPR017900">
    <property type="entry name" value="4Fe4S_Fe_S_CS"/>
</dbReference>
<keyword evidence="6 8" id="KW-0408">Iron</keyword>
<dbReference type="GO" id="GO:0046872">
    <property type="term" value="F:metal ion binding"/>
    <property type="evidence" value="ECO:0007669"/>
    <property type="project" value="UniProtKB-UniRule"/>
</dbReference>
<dbReference type="Proteomes" id="UP000441080">
    <property type="component" value="Unassembled WGS sequence"/>
</dbReference>
<keyword evidence="2 8" id="KW-0813">Transport</keyword>
<dbReference type="PRINTS" id="PR00354">
    <property type="entry name" value="7FE8SFRDOXIN"/>
</dbReference>
<evidence type="ECO:0000259" key="9">
    <source>
        <dbReference type="PROSITE" id="PS51379"/>
    </source>
</evidence>
<dbReference type="GO" id="GO:0009055">
    <property type="term" value="F:electron transfer activity"/>
    <property type="evidence" value="ECO:0007669"/>
    <property type="project" value="UniProtKB-UniRule"/>
</dbReference>
<protein>
    <recommendedName>
        <fullName evidence="8">Ferredoxin</fullName>
    </recommendedName>
</protein>
<dbReference type="GO" id="GO:0051539">
    <property type="term" value="F:4 iron, 4 sulfur cluster binding"/>
    <property type="evidence" value="ECO:0007669"/>
    <property type="project" value="UniProtKB-UniRule"/>
</dbReference>
<keyword evidence="7 8" id="KW-0411">Iron-sulfur</keyword>
<evidence type="ECO:0000313" key="11">
    <source>
        <dbReference type="Proteomes" id="UP000441080"/>
    </source>
</evidence>
<dbReference type="Gene3D" id="3.30.70.20">
    <property type="match status" value="1"/>
</dbReference>
<comment type="cofactor">
    <cofactor evidence="1 8">
        <name>[4Fe-4S] cluster</name>
        <dbReference type="ChEBI" id="CHEBI:49883"/>
    </cofactor>
</comment>
<name>A0AAD3AYE8_MICAE</name>
<organism evidence="10 11">
    <name type="scientific">Microcystis aeruginosa NIES-3807</name>
    <dbReference type="NCBI Taxonomy" id="2517785"/>
    <lineage>
        <taxon>Bacteria</taxon>
        <taxon>Bacillati</taxon>
        <taxon>Cyanobacteriota</taxon>
        <taxon>Cyanophyceae</taxon>
        <taxon>Oscillatoriophycideae</taxon>
        <taxon>Chroococcales</taxon>
        <taxon>Microcystaceae</taxon>
        <taxon>Microcystis</taxon>
    </lineage>
</organism>
<evidence type="ECO:0000256" key="8">
    <source>
        <dbReference type="RuleBase" id="RU365098"/>
    </source>
</evidence>
<dbReference type="AlphaFoldDB" id="A0AAD3AYE8"/>
<accession>A0AAD3AYE8</accession>
<keyword evidence="5 8" id="KW-0249">Electron transport</keyword>
<evidence type="ECO:0000256" key="3">
    <source>
        <dbReference type="ARBA" id="ARBA00022485"/>
    </source>
</evidence>
<dbReference type="InterPro" id="IPR000813">
    <property type="entry name" value="7Fe_ferredoxin"/>
</dbReference>
<proteinExistence type="predicted"/>
<evidence type="ECO:0000256" key="4">
    <source>
        <dbReference type="ARBA" id="ARBA00022723"/>
    </source>
</evidence>
<evidence type="ECO:0000256" key="2">
    <source>
        <dbReference type="ARBA" id="ARBA00022448"/>
    </source>
</evidence>
<feature type="domain" description="4Fe-4S ferredoxin-type" evidence="9">
    <location>
        <begin position="19"/>
        <end position="48"/>
    </location>
</feature>
<reference evidence="10 11" key="1">
    <citation type="submission" date="2019-02" db="EMBL/GenBank/DDBJ databases">
        <title>Draft genome sequence of Arthrospira platensis NIES-3807.</title>
        <authorList>
            <person name="Yamaguchi H."/>
            <person name="Suzuki S."/>
            <person name="Kawachi M."/>
        </authorList>
    </citation>
    <scope>NUCLEOTIDE SEQUENCE [LARGE SCALE GENOMIC DNA]</scope>
    <source>
        <strain evidence="10 11">NIES-3807</strain>
    </source>
</reference>
<keyword evidence="4 8" id="KW-0479">Metal-binding</keyword>
<evidence type="ECO:0000313" key="10">
    <source>
        <dbReference type="EMBL" id="GCL58140.1"/>
    </source>
</evidence>
<gene>
    <name evidence="10" type="ORF">NIES3807_13040</name>
</gene>